<evidence type="ECO:0000313" key="7">
    <source>
        <dbReference type="EMBL" id="QOW03086.1"/>
    </source>
</evidence>
<keyword evidence="1" id="KW-0472">Membrane</keyword>
<evidence type="ECO:0000256" key="1">
    <source>
        <dbReference type="SAM" id="Phobius"/>
    </source>
</evidence>
<evidence type="ECO:0000313" key="4">
    <source>
        <dbReference type="EMBL" id="QDL88041.1"/>
    </source>
</evidence>
<reference evidence="5 9" key="2">
    <citation type="journal article" date="2019" name="Sci. China Life Sci.">
        <title>Nanopore sequencing of African swine fever virus.</title>
        <authorList>
            <person name="Jia L."/>
            <person name="Jiang M."/>
            <person name="Wu K."/>
            <person name="Hu J."/>
            <person name="Wang Y."/>
            <person name="Quan W."/>
            <person name="Hao M."/>
            <person name="Liu H."/>
            <person name="Wei H."/>
            <person name="Fan W."/>
            <person name="Liu W."/>
            <person name="Hu R."/>
            <person name="Wang D."/>
            <person name="Li J."/>
            <person name="Chen J."/>
            <person name="Liu D."/>
        </authorList>
    </citation>
    <scope>NUCLEOTIDE SEQUENCE [LARGE SCALE GENOMIC DNA]</scope>
    <source>
        <strain evidence="5 9">ASFV/pig/China/CAS19-01/2019</strain>
    </source>
</reference>
<reference evidence="4 8" key="3">
    <citation type="submission" date="2019-03" db="EMBL/GenBank/DDBJ databases">
        <title>Genome comparison of African swine fever virus ASFV-wbBS01 strain and different from ASFV-SY18 from domestic pig.</title>
        <authorList>
            <person name="Zhaowen R."/>
            <person name="Huancheng G."/>
            <person name="Changchun T."/>
        </authorList>
    </citation>
    <scope>NUCLEOTIDE SEQUENCE [LARGE SCALE GENOMIC DNA]</scope>
    <source>
        <strain evidence="4">ASFV-wbBS01</strain>
    </source>
</reference>
<proteinExistence type="predicted"/>
<evidence type="ECO:0000313" key="6">
    <source>
        <dbReference type="EMBL" id="QOW02714.1"/>
    </source>
</evidence>
<feature type="transmembrane region" description="Helical" evidence="1">
    <location>
        <begin position="6"/>
        <end position="26"/>
    </location>
</feature>
<dbReference type="Proteomes" id="UP000316600">
    <property type="component" value="Segment"/>
</dbReference>
<organismHost>
    <name type="scientific">Ornithodoros moubata</name>
    <name type="common">Soft tick</name>
    <name type="synonym">Argasid tick</name>
    <dbReference type="NCBI Taxonomy" id="6938"/>
</organismHost>
<keyword evidence="1" id="KW-0812">Transmembrane</keyword>
<dbReference type="EMBL" id="MK645909">
    <property type="protein sequence ID" value="QDL88041.1"/>
    <property type="molecule type" value="Genomic_DNA"/>
</dbReference>
<evidence type="ECO:0000313" key="3">
    <source>
        <dbReference type="EMBL" id="QBH90683.1"/>
    </source>
</evidence>
<dbReference type="EMBL" id="MT847623">
    <property type="protein sequence ID" value="QOW03086.1"/>
    <property type="molecule type" value="Genomic_DNA"/>
</dbReference>
<dbReference type="EMBL" id="MK333180">
    <property type="protein sequence ID" value="QBH90498.1"/>
    <property type="molecule type" value="Genomic_DNA"/>
</dbReference>
<dbReference type="EMBL" id="MN172368">
    <property type="protein sequence ID" value="QGJ83372.1"/>
    <property type="molecule type" value="Genomic_DNA"/>
</dbReference>
<accession>A0A481U521</accession>
<evidence type="ECO:0000313" key="2">
    <source>
        <dbReference type="EMBL" id="QBH90498.1"/>
    </source>
</evidence>
<evidence type="ECO:0000313" key="5">
    <source>
        <dbReference type="EMBL" id="QGJ83372.1"/>
    </source>
</evidence>
<sequence>MFDSLLPTITGGGGGSLIALALLWFADYYVEFIEARLDSNITAV</sequence>
<evidence type="ECO:0000313" key="9">
    <source>
        <dbReference type="Proteomes" id="UP000422299"/>
    </source>
</evidence>
<organismHost>
    <name type="scientific">Phacochoerus aethiopicus</name>
    <name type="common">Warthog</name>
    <dbReference type="NCBI Taxonomy" id="85517"/>
</organismHost>
<reference evidence="6" key="4">
    <citation type="journal article" date="2020" name="Viruses">
        <title>The Spillover of African Swine Fever in Western Poland Revealed Its Estimated Origin on the Basis of O174L, K145R, MGF 505-5R and IGR I73R/I329L Genomic Sequences.</title>
        <authorList>
            <person name="Mazur-Panasiuk N."/>
            <person name="Walczak M."/>
            <person name="Juszkiewicz M."/>
            <person name="Wozniakowski G."/>
        </authorList>
    </citation>
    <scope>NUCLEOTIDE SEQUENCE [LARGE SCALE GENOMIC DNA]</scope>
    <source>
        <strain evidence="6">Pol18_28298_O111</strain>
        <strain evidence="7">Pol19_53050_C1959/19</strain>
    </source>
</reference>
<dbReference type="EMBL" id="MT847621">
    <property type="protein sequence ID" value="QOW02714.1"/>
    <property type="molecule type" value="Genomic_DNA"/>
</dbReference>
<dbReference type="Proteomes" id="UP000593778">
    <property type="component" value="Segment"/>
</dbReference>
<dbReference type="Proteomes" id="UP000291821">
    <property type="component" value="Segment"/>
</dbReference>
<dbReference type="Proteomes" id="UP000593631">
    <property type="component" value="Segment"/>
</dbReference>
<organismHost>
    <name type="scientific">Phacochoerus africanus</name>
    <name type="common">Warthog</name>
    <dbReference type="NCBI Taxonomy" id="41426"/>
</organismHost>
<organismHost>
    <name type="scientific">Potamochoerus larvatus</name>
    <name type="common">Bushpig</name>
    <dbReference type="NCBI Taxonomy" id="273792"/>
</organismHost>
<dbReference type="Proteomes" id="UP000292678">
    <property type="component" value="Segment"/>
</dbReference>
<organismHost>
    <name type="scientific">Sus scrofa</name>
    <name type="common">Pig</name>
    <dbReference type="NCBI Taxonomy" id="9823"/>
</organismHost>
<organismHost>
    <name type="scientific">Ornithodoros</name>
    <name type="common">relapsing fever ticks</name>
    <dbReference type="NCBI Taxonomy" id="6937"/>
</organismHost>
<protein>
    <submittedName>
        <fullName evidence="4">ASFV_Ch_ACD_00350</fullName>
    </submittedName>
    <submittedName>
        <fullName evidence="2">ASFV_G_ACD_00350</fullName>
    </submittedName>
</protein>
<organism evidence="2">
    <name type="scientific">African swine fever virus</name>
    <name type="common">ASFV</name>
    <dbReference type="NCBI Taxonomy" id="10497"/>
    <lineage>
        <taxon>Viruses</taxon>
        <taxon>Varidnaviria</taxon>
        <taxon>Bamfordvirae</taxon>
        <taxon>Nucleocytoviricota</taxon>
        <taxon>Pokkesviricetes</taxon>
        <taxon>Asfuvirales</taxon>
        <taxon>Asfarviridae</taxon>
        <taxon>Asfivirus</taxon>
        <taxon>Asfivirus haemorrhagiae</taxon>
    </lineage>
</organism>
<dbReference type="EMBL" id="MK333181">
    <property type="protein sequence ID" value="QBH90683.1"/>
    <property type="molecule type" value="Genomic_DNA"/>
</dbReference>
<keyword evidence="1" id="KW-1133">Transmembrane helix</keyword>
<dbReference type="Proteomes" id="UP000422299">
    <property type="component" value="Segment"/>
</dbReference>
<gene>
    <name evidence="2" type="primary">ASFV_G_ACD_00350</name>
    <name evidence="4" type="synonym">ASFV_Ch_ACD_00350</name>
</gene>
<reference evidence="2" key="1">
    <citation type="journal article" date="2019" name="Emerg. Microbes Infect.">
        <title>Genome sequences derived from pig and dried blood pig feed samples provide important insights into the transmission of African swine fever virus in China in 2018.</title>
        <authorList>
            <person name="Wen X."/>
            <person name="He X."/>
            <person name="Zhang X."/>
            <person name="Zhang X."/>
            <person name="Liu L."/>
            <person name="Guan Y."/>
            <person name="Zhang Y."/>
            <person name="Bu Z."/>
        </authorList>
    </citation>
    <scope>NUCLEOTIDE SEQUENCE [LARGE SCALE GENOMIC DNA]</scope>
    <source>
        <strain evidence="3">DB/LN/2018</strain>
        <strain evidence="2">Pig/HLJ/2018</strain>
    </source>
</reference>
<name>A0A481U521_ASF</name>
<evidence type="ECO:0000313" key="8">
    <source>
        <dbReference type="Proteomes" id="UP000316600"/>
    </source>
</evidence>